<evidence type="ECO:0000313" key="3">
    <source>
        <dbReference type="Proteomes" id="UP000077521"/>
    </source>
</evidence>
<evidence type="ECO:0000313" key="2">
    <source>
        <dbReference type="EMBL" id="KAE8235075.1"/>
    </source>
</evidence>
<dbReference type="EMBL" id="LWDF02002994">
    <property type="protein sequence ID" value="KAE8235075.1"/>
    <property type="molecule type" value="Genomic_DNA"/>
</dbReference>
<accession>A0A177T2N5</accession>
<evidence type="ECO:0000256" key="1">
    <source>
        <dbReference type="SAM" id="MobiDB-lite"/>
    </source>
</evidence>
<sequence>MSDTGLNDTPMSRAADDDGNEELDDEELERRIAEVDQAEDDDEDDDYDYDYDYGDERKKRKRIRTLHQFLDVEAEVDDDEDVQHEKDGIGGETGFIDEEDINYNSS</sequence>
<feature type="compositionally biased region" description="Acidic residues" evidence="1">
    <location>
        <begin position="36"/>
        <end position="53"/>
    </location>
</feature>
<feature type="region of interest" description="Disordered" evidence="1">
    <location>
        <begin position="1"/>
        <end position="54"/>
    </location>
</feature>
<name>A0A177T2N5_9BASI</name>
<gene>
    <name evidence="2" type="ORF">A4X13_0g9621</name>
</gene>
<proteinExistence type="predicted"/>
<comment type="caution">
    <text evidence="2">The sequence shown here is derived from an EMBL/GenBank/DDBJ whole genome shotgun (WGS) entry which is preliminary data.</text>
</comment>
<feature type="compositionally biased region" description="Acidic residues" evidence="1">
    <location>
        <begin position="95"/>
        <end position="106"/>
    </location>
</feature>
<reference evidence="2" key="2">
    <citation type="journal article" date="2019" name="IMA Fungus">
        <title>Genome sequencing and comparison of five Tilletia species to identify candidate genes for the detection of regulated species infecting wheat.</title>
        <authorList>
            <person name="Nguyen H.D.T."/>
            <person name="Sultana T."/>
            <person name="Kesanakurti P."/>
            <person name="Hambleton S."/>
        </authorList>
    </citation>
    <scope>NUCLEOTIDE SEQUENCE</scope>
    <source>
        <strain evidence="2">DAOMC 236416</strain>
    </source>
</reference>
<feature type="region of interest" description="Disordered" evidence="1">
    <location>
        <begin position="77"/>
        <end position="106"/>
    </location>
</feature>
<organism evidence="2 3">
    <name type="scientific">Tilletia indica</name>
    <dbReference type="NCBI Taxonomy" id="43049"/>
    <lineage>
        <taxon>Eukaryota</taxon>
        <taxon>Fungi</taxon>
        <taxon>Dikarya</taxon>
        <taxon>Basidiomycota</taxon>
        <taxon>Ustilaginomycotina</taxon>
        <taxon>Exobasidiomycetes</taxon>
        <taxon>Tilletiales</taxon>
        <taxon>Tilletiaceae</taxon>
        <taxon>Tilletia</taxon>
    </lineage>
</organism>
<protein>
    <submittedName>
        <fullName evidence="2">Uncharacterized protein</fullName>
    </submittedName>
</protein>
<feature type="compositionally biased region" description="Acidic residues" evidence="1">
    <location>
        <begin position="17"/>
        <end position="27"/>
    </location>
</feature>
<feature type="compositionally biased region" description="Polar residues" evidence="1">
    <location>
        <begin position="1"/>
        <end position="10"/>
    </location>
</feature>
<dbReference type="AlphaFoldDB" id="A0A177T2N5"/>
<dbReference type="Proteomes" id="UP000077521">
    <property type="component" value="Unassembled WGS sequence"/>
</dbReference>
<keyword evidence="3" id="KW-1185">Reference proteome</keyword>
<reference evidence="2" key="1">
    <citation type="submission" date="2016-04" db="EMBL/GenBank/DDBJ databases">
        <authorList>
            <person name="Nguyen H.D."/>
            <person name="Samba Siva P."/>
            <person name="Cullis J."/>
            <person name="Levesque C.A."/>
            <person name="Hambleton S."/>
        </authorList>
    </citation>
    <scope>NUCLEOTIDE SEQUENCE</scope>
    <source>
        <strain evidence="2">DAOMC 236416</strain>
    </source>
</reference>